<sequence length="75" mass="8667">MHEGERWCWKNRDGCRNSEISKNVEVAEDNEGGVEVVGWKDRDWRGRSHEKGLETIEQRKEVVVGATGEQINEVE</sequence>
<organism evidence="1 2">
    <name type="scientific">Canavalia gladiata</name>
    <name type="common">Sword bean</name>
    <name type="synonym">Dolichos gladiatus</name>
    <dbReference type="NCBI Taxonomy" id="3824"/>
    <lineage>
        <taxon>Eukaryota</taxon>
        <taxon>Viridiplantae</taxon>
        <taxon>Streptophyta</taxon>
        <taxon>Embryophyta</taxon>
        <taxon>Tracheophyta</taxon>
        <taxon>Spermatophyta</taxon>
        <taxon>Magnoliopsida</taxon>
        <taxon>eudicotyledons</taxon>
        <taxon>Gunneridae</taxon>
        <taxon>Pentapetalae</taxon>
        <taxon>rosids</taxon>
        <taxon>fabids</taxon>
        <taxon>Fabales</taxon>
        <taxon>Fabaceae</taxon>
        <taxon>Papilionoideae</taxon>
        <taxon>50 kb inversion clade</taxon>
        <taxon>NPAAA clade</taxon>
        <taxon>indigoferoid/millettioid clade</taxon>
        <taxon>Phaseoleae</taxon>
        <taxon>Canavalia</taxon>
    </lineage>
</organism>
<comment type="caution">
    <text evidence="1">The sequence shown here is derived from an EMBL/GenBank/DDBJ whole genome shotgun (WGS) entry which is preliminary data.</text>
</comment>
<name>A0AAN9L9D5_CANGL</name>
<gene>
    <name evidence="1" type="ORF">VNO77_23269</name>
</gene>
<keyword evidence="2" id="KW-1185">Reference proteome</keyword>
<dbReference type="EMBL" id="JAYMYQ010000005">
    <property type="protein sequence ID" value="KAK7329123.1"/>
    <property type="molecule type" value="Genomic_DNA"/>
</dbReference>
<proteinExistence type="predicted"/>
<accession>A0AAN9L9D5</accession>
<reference evidence="1 2" key="1">
    <citation type="submission" date="2024-01" db="EMBL/GenBank/DDBJ databases">
        <title>The genomes of 5 underutilized Papilionoideae crops provide insights into root nodulation and disease resistanc.</title>
        <authorList>
            <person name="Jiang F."/>
        </authorList>
    </citation>
    <scope>NUCLEOTIDE SEQUENCE [LARGE SCALE GENOMIC DNA]</scope>
    <source>
        <strain evidence="1">LVBAO_FW01</strain>
        <tissue evidence="1">Leaves</tissue>
    </source>
</reference>
<evidence type="ECO:0000313" key="1">
    <source>
        <dbReference type="EMBL" id="KAK7329123.1"/>
    </source>
</evidence>
<protein>
    <submittedName>
        <fullName evidence="1">Uncharacterized protein</fullName>
    </submittedName>
</protein>
<dbReference type="AlphaFoldDB" id="A0AAN9L9D5"/>
<dbReference type="Proteomes" id="UP001367508">
    <property type="component" value="Unassembled WGS sequence"/>
</dbReference>
<evidence type="ECO:0000313" key="2">
    <source>
        <dbReference type="Proteomes" id="UP001367508"/>
    </source>
</evidence>